<accession>A0AAN9KI55</accession>
<organism evidence="2 3">
    <name type="scientific">Clitoria ternatea</name>
    <name type="common">Butterfly pea</name>
    <dbReference type="NCBI Taxonomy" id="43366"/>
    <lineage>
        <taxon>Eukaryota</taxon>
        <taxon>Viridiplantae</taxon>
        <taxon>Streptophyta</taxon>
        <taxon>Embryophyta</taxon>
        <taxon>Tracheophyta</taxon>
        <taxon>Spermatophyta</taxon>
        <taxon>Magnoliopsida</taxon>
        <taxon>eudicotyledons</taxon>
        <taxon>Gunneridae</taxon>
        <taxon>Pentapetalae</taxon>
        <taxon>rosids</taxon>
        <taxon>fabids</taxon>
        <taxon>Fabales</taxon>
        <taxon>Fabaceae</taxon>
        <taxon>Papilionoideae</taxon>
        <taxon>50 kb inversion clade</taxon>
        <taxon>NPAAA clade</taxon>
        <taxon>indigoferoid/millettioid clade</taxon>
        <taxon>Phaseoleae</taxon>
        <taxon>Clitoria</taxon>
    </lineage>
</organism>
<feature type="compositionally biased region" description="Low complexity" evidence="1">
    <location>
        <begin position="18"/>
        <end position="35"/>
    </location>
</feature>
<keyword evidence="3" id="KW-1185">Reference proteome</keyword>
<evidence type="ECO:0000256" key="1">
    <source>
        <dbReference type="SAM" id="MobiDB-lite"/>
    </source>
</evidence>
<sequence>MLQQKRTPHPFILGRFLSSSSSFEDKPPSSSSPSPKYQKVDNADKPNASTQDFQGIYLGPYVSTSHSVDTKTELGLEGNSAPSLENDKVADVGAIDKNSPMDRDL</sequence>
<evidence type="ECO:0000313" key="2">
    <source>
        <dbReference type="EMBL" id="KAK7318325.1"/>
    </source>
</evidence>
<feature type="region of interest" description="Disordered" evidence="1">
    <location>
        <begin position="67"/>
        <end position="105"/>
    </location>
</feature>
<comment type="caution">
    <text evidence="2">The sequence shown here is derived from an EMBL/GenBank/DDBJ whole genome shotgun (WGS) entry which is preliminary data.</text>
</comment>
<dbReference type="EMBL" id="JAYKXN010000001">
    <property type="protein sequence ID" value="KAK7318325.1"/>
    <property type="molecule type" value="Genomic_DNA"/>
</dbReference>
<dbReference type="AlphaFoldDB" id="A0AAN9KI55"/>
<gene>
    <name evidence="2" type="ORF">RJT34_03024</name>
</gene>
<dbReference type="Proteomes" id="UP001359559">
    <property type="component" value="Unassembled WGS sequence"/>
</dbReference>
<proteinExistence type="predicted"/>
<feature type="region of interest" description="Disordered" evidence="1">
    <location>
        <begin position="1"/>
        <end position="54"/>
    </location>
</feature>
<protein>
    <submittedName>
        <fullName evidence="2">Uncharacterized protein</fullName>
    </submittedName>
</protein>
<name>A0AAN9KI55_CLITE</name>
<evidence type="ECO:0000313" key="3">
    <source>
        <dbReference type="Proteomes" id="UP001359559"/>
    </source>
</evidence>
<reference evidence="2 3" key="1">
    <citation type="submission" date="2024-01" db="EMBL/GenBank/DDBJ databases">
        <title>The genomes of 5 underutilized Papilionoideae crops provide insights into root nodulation and disease resistance.</title>
        <authorList>
            <person name="Yuan L."/>
        </authorList>
    </citation>
    <scope>NUCLEOTIDE SEQUENCE [LARGE SCALE GENOMIC DNA]</scope>
    <source>
        <strain evidence="2">LY-2023</strain>
        <tissue evidence="2">Leaf</tissue>
    </source>
</reference>